<proteinExistence type="predicted"/>
<evidence type="ECO:0000313" key="1">
    <source>
        <dbReference type="EMBL" id="KAJ2897338.1"/>
    </source>
</evidence>
<protein>
    <submittedName>
        <fullName evidence="1">Uncharacterized protein</fullName>
    </submittedName>
</protein>
<gene>
    <name evidence="1" type="ORF">IWW38_001753</name>
</gene>
<dbReference type="EMBL" id="JANBVB010000125">
    <property type="protein sequence ID" value="KAJ2897338.1"/>
    <property type="molecule type" value="Genomic_DNA"/>
</dbReference>
<reference evidence="1" key="1">
    <citation type="submission" date="2022-07" db="EMBL/GenBank/DDBJ databases">
        <title>Phylogenomic reconstructions and comparative analyses of Kickxellomycotina fungi.</title>
        <authorList>
            <person name="Reynolds N.K."/>
            <person name="Stajich J.E."/>
            <person name="Barry K."/>
            <person name="Grigoriev I.V."/>
            <person name="Crous P."/>
            <person name="Smith M.E."/>
        </authorList>
    </citation>
    <scope>NUCLEOTIDE SEQUENCE</scope>
    <source>
        <strain evidence="1">CBS 190363</strain>
    </source>
</reference>
<dbReference type="Proteomes" id="UP001139981">
    <property type="component" value="Unassembled WGS sequence"/>
</dbReference>
<organism evidence="1 2">
    <name type="scientific">Coemansia aciculifera</name>
    <dbReference type="NCBI Taxonomy" id="417176"/>
    <lineage>
        <taxon>Eukaryota</taxon>
        <taxon>Fungi</taxon>
        <taxon>Fungi incertae sedis</taxon>
        <taxon>Zoopagomycota</taxon>
        <taxon>Kickxellomycotina</taxon>
        <taxon>Kickxellomycetes</taxon>
        <taxon>Kickxellales</taxon>
        <taxon>Kickxellaceae</taxon>
        <taxon>Coemansia</taxon>
    </lineage>
</organism>
<comment type="caution">
    <text evidence="1">The sequence shown here is derived from an EMBL/GenBank/DDBJ whole genome shotgun (WGS) entry which is preliminary data.</text>
</comment>
<accession>A0ACC1M755</accession>
<sequence>MLTAVIRASSIRRRAASIAVASTISRRTFVIMDQAAKKPESAYEPIIAFKEEYLQDLLKADDAEAPWNQTPIEMVSREVQSSTSDHSTWN</sequence>
<keyword evidence="2" id="KW-1185">Reference proteome</keyword>
<name>A0ACC1M755_9FUNG</name>
<evidence type="ECO:0000313" key="2">
    <source>
        <dbReference type="Proteomes" id="UP001139981"/>
    </source>
</evidence>